<gene>
    <name evidence="7" type="ORF">AC477_01640</name>
</gene>
<reference evidence="7 8" key="1">
    <citation type="submission" date="2015-06" db="EMBL/GenBank/DDBJ databases">
        <title>New insights into the roles of widespread benthic archaea in carbon and nitrogen cycling.</title>
        <authorList>
            <person name="Lazar C.S."/>
            <person name="Baker B.J."/>
            <person name="Seitz K.W."/>
            <person name="Hyde A.S."/>
            <person name="Dick G.J."/>
            <person name="Hinrichs K.-U."/>
            <person name="Teske A.P."/>
        </authorList>
    </citation>
    <scope>NUCLEOTIDE SEQUENCE [LARGE SCALE GENOMIC DNA]</scope>
    <source>
        <strain evidence="7">SG8-32-1</strain>
    </source>
</reference>
<protein>
    <recommendedName>
        <fullName evidence="9">LemA family protein</fullName>
    </recommendedName>
</protein>
<evidence type="ECO:0008006" key="9">
    <source>
        <dbReference type="Google" id="ProtNLM"/>
    </source>
</evidence>
<dbReference type="EMBL" id="LFWU01000032">
    <property type="protein sequence ID" value="KON33373.1"/>
    <property type="molecule type" value="Genomic_DNA"/>
</dbReference>
<comment type="caution">
    <text evidence="7">The sequence shown here is derived from an EMBL/GenBank/DDBJ whole genome shotgun (WGS) entry which is preliminary data.</text>
</comment>
<dbReference type="SUPFAM" id="SSF140478">
    <property type="entry name" value="LemA-like"/>
    <property type="match status" value="1"/>
</dbReference>
<feature type="transmembrane region" description="Helical" evidence="6">
    <location>
        <begin position="6"/>
        <end position="27"/>
    </location>
</feature>
<sequence>MNTKWIIVIVVIAAVLLVGIVFAVMYFSTYNNLVSLETSVDESWAQIQQELQRRYDLIPRVVNASKLYINYEGSILQNVTELRSQWASAMNSGDVDSINDATGRLDSAVANLVVVIENYPDLKSSQIVEDLIIELEGTENRISTERGRYNNAVGDYERTRKSFPANFWAEGWGFEARKYFEAKVGADEPPEVPLD</sequence>
<evidence type="ECO:0000256" key="2">
    <source>
        <dbReference type="ARBA" id="ARBA00008854"/>
    </source>
</evidence>
<keyword evidence="5 6" id="KW-0472">Membrane</keyword>
<dbReference type="PANTHER" id="PTHR34478:SF2">
    <property type="entry name" value="MEMBRANE PROTEIN"/>
    <property type="match status" value="1"/>
</dbReference>
<dbReference type="GO" id="GO:0016020">
    <property type="term" value="C:membrane"/>
    <property type="evidence" value="ECO:0007669"/>
    <property type="project" value="UniProtKB-SubCell"/>
</dbReference>
<evidence type="ECO:0000256" key="3">
    <source>
        <dbReference type="ARBA" id="ARBA00022692"/>
    </source>
</evidence>
<evidence type="ECO:0000256" key="1">
    <source>
        <dbReference type="ARBA" id="ARBA00004167"/>
    </source>
</evidence>
<organism evidence="7 8">
    <name type="scientific">miscellaneous Crenarchaeota group-1 archaeon SG8-32-1</name>
    <dbReference type="NCBI Taxonomy" id="1685124"/>
    <lineage>
        <taxon>Archaea</taxon>
        <taxon>Candidatus Bathyarchaeota</taxon>
        <taxon>MCG-1</taxon>
    </lineage>
</organism>
<dbReference type="Gene3D" id="1.20.1440.20">
    <property type="entry name" value="LemA-like domain"/>
    <property type="match status" value="1"/>
</dbReference>
<evidence type="ECO:0000313" key="7">
    <source>
        <dbReference type="EMBL" id="KON33373.1"/>
    </source>
</evidence>
<dbReference type="InterPro" id="IPR007156">
    <property type="entry name" value="MamQ_LemA"/>
</dbReference>
<dbReference type="Pfam" id="PF04011">
    <property type="entry name" value="LemA"/>
    <property type="match status" value="1"/>
</dbReference>
<keyword evidence="3 6" id="KW-0812">Transmembrane</keyword>
<name>A0A0M0BXM0_9ARCH</name>
<proteinExistence type="inferred from homology"/>
<dbReference type="Proteomes" id="UP000037237">
    <property type="component" value="Unassembled WGS sequence"/>
</dbReference>
<dbReference type="AlphaFoldDB" id="A0A0M0BXM0"/>
<comment type="subcellular location">
    <subcellularLocation>
        <location evidence="1">Membrane</location>
        <topology evidence="1">Single-pass membrane protein</topology>
    </subcellularLocation>
</comment>
<keyword evidence="4 6" id="KW-1133">Transmembrane helix</keyword>
<evidence type="ECO:0000256" key="5">
    <source>
        <dbReference type="ARBA" id="ARBA00023136"/>
    </source>
</evidence>
<comment type="similarity">
    <text evidence="2">Belongs to the LemA family.</text>
</comment>
<evidence type="ECO:0000313" key="8">
    <source>
        <dbReference type="Proteomes" id="UP000037237"/>
    </source>
</evidence>
<evidence type="ECO:0000256" key="6">
    <source>
        <dbReference type="SAM" id="Phobius"/>
    </source>
</evidence>
<accession>A0A0M0BXM0</accession>
<dbReference type="PANTHER" id="PTHR34478">
    <property type="entry name" value="PROTEIN LEMA"/>
    <property type="match status" value="1"/>
</dbReference>
<dbReference type="InterPro" id="IPR023353">
    <property type="entry name" value="LemA-like_dom_sf"/>
</dbReference>
<evidence type="ECO:0000256" key="4">
    <source>
        <dbReference type="ARBA" id="ARBA00022989"/>
    </source>
</evidence>